<protein>
    <submittedName>
        <fullName evidence="1">3541_t:CDS:1</fullName>
    </submittedName>
</protein>
<dbReference type="EMBL" id="CAJVPY010014801">
    <property type="protein sequence ID" value="CAG8748465.1"/>
    <property type="molecule type" value="Genomic_DNA"/>
</dbReference>
<sequence>MPKTNDILPTSIEDERVNAIQLQQDTLSYEREEANQIIEDLNISYEDSSYATSVANALNEYFYDLEKNIPIEEILNEMDIINLINMEICSKDNELNNPDNSEEEPVLNDADKSLTNWIMFFKQQDSDEFTTEDLHIFKKY</sequence>
<comment type="caution">
    <text evidence="1">The sequence shown here is derived from an EMBL/GenBank/DDBJ whole genome shotgun (WGS) entry which is preliminary data.</text>
</comment>
<proteinExistence type="predicted"/>
<reference evidence="1" key="1">
    <citation type="submission" date="2021-06" db="EMBL/GenBank/DDBJ databases">
        <authorList>
            <person name="Kallberg Y."/>
            <person name="Tangrot J."/>
            <person name="Rosling A."/>
        </authorList>
    </citation>
    <scope>NUCLEOTIDE SEQUENCE</scope>
    <source>
        <strain evidence="1">MA453B</strain>
    </source>
</reference>
<accession>A0A9N9NNZ2</accession>
<dbReference type="OrthoDB" id="2436443at2759"/>
<evidence type="ECO:0000313" key="2">
    <source>
        <dbReference type="Proteomes" id="UP000789405"/>
    </source>
</evidence>
<name>A0A9N9NNZ2_9GLOM</name>
<organism evidence="1 2">
    <name type="scientific">Dentiscutata erythropus</name>
    <dbReference type="NCBI Taxonomy" id="1348616"/>
    <lineage>
        <taxon>Eukaryota</taxon>
        <taxon>Fungi</taxon>
        <taxon>Fungi incertae sedis</taxon>
        <taxon>Mucoromycota</taxon>
        <taxon>Glomeromycotina</taxon>
        <taxon>Glomeromycetes</taxon>
        <taxon>Diversisporales</taxon>
        <taxon>Gigasporaceae</taxon>
        <taxon>Dentiscutata</taxon>
    </lineage>
</organism>
<dbReference type="Proteomes" id="UP000789405">
    <property type="component" value="Unassembled WGS sequence"/>
</dbReference>
<evidence type="ECO:0000313" key="1">
    <source>
        <dbReference type="EMBL" id="CAG8748465.1"/>
    </source>
</evidence>
<dbReference type="AlphaFoldDB" id="A0A9N9NNZ2"/>
<gene>
    <name evidence="1" type="ORF">DERYTH_LOCUS16660</name>
</gene>
<keyword evidence="2" id="KW-1185">Reference proteome</keyword>